<reference evidence="3 4" key="2">
    <citation type="submission" date="2019-09" db="EMBL/GenBank/DDBJ databases">
        <title>Mesorhizobium sp. MaA-C15 isolated from Microcystis aeruginosa.</title>
        <authorList>
            <person name="Jeong S.E."/>
            <person name="Jin H.M."/>
            <person name="Jeon C.O."/>
        </authorList>
    </citation>
    <scope>NUCLEOTIDE SEQUENCE [LARGE SCALE GENOMIC DNA]</scope>
    <source>
        <strain evidence="3 4">MaA-C15</strain>
    </source>
</reference>
<evidence type="ECO:0000256" key="2">
    <source>
        <dbReference type="SAM" id="SignalP"/>
    </source>
</evidence>
<name>A0A5D4GYS1_9HYPH</name>
<dbReference type="AlphaFoldDB" id="A0A5D4GYS1"/>
<comment type="caution">
    <text evidence="3">The sequence shown here is derived from an EMBL/GenBank/DDBJ whole genome shotgun (WGS) entry which is preliminary data.</text>
</comment>
<evidence type="ECO:0000256" key="1">
    <source>
        <dbReference type="SAM" id="MobiDB-lite"/>
    </source>
</evidence>
<proteinExistence type="predicted"/>
<dbReference type="RefSeq" id="WP_148913942.1">
    <property type="nucleotide sequence ID" value="NZ_VSZS01000058.1"/>
</dbReference>
<keyword evidence="4" id="KW-1185">Reference proteome</keyword>
<organism evidence="3 4">
    <name type="scientific">Neoaquamicrobium microcysteis</name>
    <dbReference type="NCBI Taxonomy" id="2682781"/>
    <lineage>
        <taxon>Bacteria</taxon>
        <taxon>Pseudomonadati</taxon>
        <taxon>Pseudomonadota</taxon>
        <taxon>Alphaproteobacteria</taxon>
        <taxon>Hyphomicrobiales</taxon>
        <taxon>Phyllobacteriaceae</taxon>
        <taxon>Neoaquamicrobium</taxon>
    </lineage>
</organism>
<feature type="region of interest" description="Disordered" evidence="1">
    <location>
        <begin position="49"/>
        <end position="68"/>
    </location>
</feature>
<gene>
    <name evidence="3" type="ORF">FY036_06690</name>
</gene>
<evidence type="ECO:0008006" key="5">
    <source>
        <dbReference type="Google" id="ProtNLM"/>
    </source>
</evidence>
<dbReference type="Proteomes" id="UP000323258">
    <property type="component" value="Unassembled WGS sequence"/>
</dbReference>
<dbReference type="EMBL" id="VSZS01000058">
    <property type="protein sequence ID" value="TYR33736.1"/>
    <property type="molecule type" value="Genomic_DNA"/>
</dbReference>
<protein>
    <recommendedName>
        <fullName evidence="5">Lipoprotein</fullName>
    </recommendedName>
</protein>
<sequence>MRKAIVLALTALALAGCQNSVAVQREREVVGSMQFDTVPCGELTQRRNQLAAQHGLSPDVEREPQQESLSAGFDLVIPDGRSDAARAKARAIGEITAMNNSMKRRNCGAA</sequence>
<evidence type="ECO:0000313" key="3">
    <source>
        <dbReference type="EMBL" id="TYR33736.1"/>
    </source>
</evidence>
<reference evidence="3 4" key="1">
    <citation type="submission" date="2019-08" db="EMBL/GenBank/DDBJ databases">
        <authorList>
            <person name="Seo Y.L."/>
        </authorList>
    </citation>
    <scope>NUCLEOTIDE SEQUENCE [LARGE SCALE GENOMIC DNA]</scope>
    <source>
        <strain evidence="3 4">MaA-C15</strain>
    </source>
</reference>
<feature type="signal peptide" evidence="2">
    <location>
        <begin position="1"/>
        <end position="22"/>
    </location>
</feature>
<keyword evidence="2" id="KW-0732">Signal</keyword>
<evidence type="ECO:0000313" key="4">
    <source>
        <dbReference type="Proteomes" id="UP000323258"/>
    </source>
</evidence>
<dbReference type="PROSITE" id="PS51257">
    <property type="entry name" value="PROKAR_LIPOPROTEIN"/>
    <property type="match status" value="1"/>
</dbReference>
<feature type="chain" id="PRO_5023141921" description="Lipoprotein" evidence="2">
    <location>
        <begin position="23"/>
        <end position="110"/>
    </location>
</feature>
<dbReference type="OrthoDB" id="8092208at2"/>
<accession>A0A5D4GYS1</accession>